<comment type="caution">
    <text evidence="2">The sequence shown here is derived from an EMBL/GenBank/DDBJ whole genome shotgun (WGS) entry which is preliminary data.</text>
</comment>
<evidence type="ECO:0000256" key="1">
    <source>
        <dbReference type="SAM" id="MobiDB-lite"/>
    </source>
</evidence>
<dbReference type="EMBL" id="ML996175">
    <property type="protein sequence ID" value="KAF2732556.1"/>
    <property type="molecule type" value="Genomic_DNA"/>
</dbReference>
<feature type="compositionally biased region" description="Polar residues" evidence="1">
    <location>
        <begin position="1"/>
        <end position="15"/>
    </location>
</feature>
<accession>A0A9P4V0V1</accession>
<reference evidence="2" key="1">
    <citation type="journal article" date="2020" name="Stud. Mycol.">
        <title>101 Dothideomycetes genomes: a test case for predicting lifestyles and emergence of pathogens.</title>
        <authorList>
            <person name="Haridas S."/>
            <person name="Albert R."/>
            <person name="Binder M."/>
            <person name="Bloem J."/>
            <person name="Labutti K."/>
            <person name="Salamov A."/>
            <person name="Andreopoulos B."/>
            <person name="Baker S."/>
            <person name="Barry K."/>
            <person name="Bills G."/>
            <person name="Bluhm B."/>
            <person name="Cannon C."/>
            <person name="Castanera R."/>
            <person name="Culley D."/>
            <person name="Daum C."/>
            <person name="Ezra D."/>
            <person name="Gonzalez J."/>
            <person name="Henrissat B."/>
            <person name="Kuo A."/>
            <person name="Liang C."/>
            <person name="Lipzen A."/>
            <person name="Lutzoni F."/>
            <person name="Magnuson J."/>
            <person name="Mondo S."/>
            <person name="Nolan M."/>
            <person name="Ohm R."/>
            <person name="Pangilinan J."/>
            <person name="Park H.-J."/>
            <person name="Ramirez L."/>
            <person name="Alfaro M."/>
            <person name="Sun H."/>
            <person name="Tritt A."/>
            <person name="Yoshinaga Y."/>
            <person name="Zwiers L.-H."/>
            <person name="Turgeon B."/>
            <person name="Goodwin S."/>
            <person name="Spatafora J."/>
            <person name="Crous P."/>
            <person name="Grigoriev I."/>
        </authorList>
    </citation>
    <scope>NUCLEOTIDE SEQUENCE</scope>
    <source>
        <strain evidence="2">CBS 125425</strain>
    </source>
</reference>
<dbReference type="AlphaFoldDB" id="A0A9P4V0V1"/>
<gene>
    <name evidence="2" type="ORF">EJ04DRAFT_440834</name>
</gene>
<feature type="region of interest" description="Disordered" evidence="1">
    <location>
        <begin position="182"/>
        <end position="209"/>
    </location>
</feature>
<evidence type="ECO:0000313" key="3">
    <source>
        <dbReference type="Proteomes" id="UP000799444"/>
    </source>
</evidence>
<feature type="compositionally biased region" description="Basic residues" evidence="1">
    <location>
        <begin position="27"/>
        <end position="40"/>
    </location>
</feature>
<keyword evidence="3" id="KW-1185">Reference proteome</keyword>
<dbReference type="OrthoDB" id="3935253at2759"/>
<proteinExistence type="predicted"/>
<feature type="region of interest" description="Disordered" evidence="1">
    <location>
        <begin position="1"/>
        <end position="63"/>
    </location>
</feature>
<sequence length="374" mass="40502">MAKSTKTVSPEYTQTSHEKAETTRGWLARHLRLPGLRHAKGGGDPLETVTDNTRRRPQTAPSSGCATIVFSVPEMPPPPMLLSSRIPPPRPPRPDSGTIHDVGAWLDASIIKPAAPLMGGLPYWREGTAEGRAPSTDVRYATPIVREPERPATSHGQQIASFCRRAKRIQVRMPSLLRARSQRATVAQANRRSTSTPLLSIPPVPPKVAMEGQRGRLLNRSRSLAPISARTIRPRPSIPSGGWLASGLAEVNSTLDGMDHPLEGQRGGSVHSREQHVHMAPAKSTLRVSPAGHGLPREDSMGNLSDAPTYSSGVPPPSYRSRTASVLTISSFGCIDGISAERRQISHQRAVQRSRGVKGRFRKMAQMAHLTRGG</sequence>
<evidence type="ECO:0000313" key="2">
    <source>
        <dbReference type="EMBL" id="KAF2732556.1"/>
    </source>
</evidence>
<organism evidence="2 3">
    <name type="scientific">Polyplosphaeria fusca</name>
    <dbReference type="NCBI Taxonomy" id="682080"/>
    <lineage>
        <taxon>Eukaryota</taxon>
        <taxon>Fungi</taxon>
        <taxon>Dikarya</taxon>
        <taxon>Ascomycota</taxon>
        <taxon>Pezizomycotina</taxon>
        <taxon>Dothideomycetes</taxon>
        <taxon>Pleosporomycetidae</taxon>
        <taxon>Pleosporales</taxon>
        <taxon>Tetraplosphaeriaceae</taxon>
        <taxon>Polyplosphaeria</taxon>
    </lineage>
</organism>
<protein>
    <submittedName>
        <fullName evidence="2">Uncharacterized protein</fullName>
    </submittedName>
</protein>
<name>A0A9P4V0V1_9PLEO</name>
<feature type="compositionally biased region" description="Polar residues" evidence="1">
    <location>
        <begin position="302"/>
        <end position="312"/>
    </location>
</feature>
<feature type="region of interest" description="Disordered" evidence="1">
    <location>
        <begin position="287"/>
        <end position="320"/>
    </location>
</feature>
<feature type="compositionally biased region" description="Polar residues" evidence="1">
    <location>
        <begin position="182"/>
        <end position="198"/>
    </location>
</feature>
<dbReference type="Proteomes" id="UP000799444">
    <property type="component" value="Unassembled WGS sequence"/>
</dbReference>